<feature type="transmembrane region" description="Helical" evidence="1">
    <location>
        <begin position="94"/>
        <end position="116"/>
    </location>
</feature>
<protein>
    <submittedName>
        <fullName evidence="2">Uncharacterized protein</fullName>
    </submittedName>
</protein>
<dbReference type="AlphaFoldDB" id="A0A1W1VY43"/>
<dbReference type="Proteomes" id="UP000192569">
    <property type="component" value="Chromosome I"/>
</dbReference>
<feature type="transmembrane region" description="Helical" evidence="1">
    <location>
        <begin position="49"/>
        <end position="74"/>
    </location>
</feature>
<keyword evidence="1" id="KW-0472">Membrane</keyword>
<organism evidence="2 3">
    <name type="scientific">Thermanaeromonas toyohensis ToBE</name>
    <dbReference type="NCBI Taxonomy" id="698762"/>
    <lineage>
        <taxon>Bacteria</taxon>
        <taxon>Bacillati</taxon>
        <taxon>Bacillota</taxon>
        <taxon>Clostridia</taxon>
        <taxon>Neomoorellales</taxon>
        <taxon>Neomoorellaceae</taxon>
        <taxon>Thermanaeromonas</taxon>
    </lineage>
</organism>
<gene>
    <name evidence="2" type="ORF">SAMN00808754_2239</name>
</gene>
<evidence type="ECO:0000313" key="3">
    <source>
        <dbReference type="Proteomes" id="UP000192569"/>
    </source>
</evidence>
<keyword evidence="1" id="KW-0812">Transmembrane</keyword>
<reference evidence="2 3" key="1">
    <citation type="submission" date="2017-04" db="EMBL/GenBank/DDBJ databases">
        <authorList>
            <person name="Afonso C.L."/>
            <person name="Miller P.J."/>
            <person name="Scott M.A."/>
            <person name="Spackman E."/>
            <person name="Goraichik I."/>
            <person name="Dimitrov K.M."/>
            <person name="Suarez D.L."/>
            <person name="Swayne D.E."/>
        </authorList>
    </citation>
    <scope>NUCLEOTIDE SEQUENCE [LARGE SCALE GENOMIC DNA]</scope>
    <source>
        <strain evidence="2 3">ToBE</strain>
    </source>
</reference>
<dbReference type="RefSeq" id="WP_084665797.1">
    <property type="nucleotide sequence ID" value="NZ_LT838272.1"/>
</dbReference>
<name>A0A1W1VY43_9FIRM</name>
<proteinExistence type="predicted"/>
<evidence type="ECO:0000256" key="1">
    <source>
        <dbReference type="SAM" id="Phobius"/>
    </source>
</evidence>
<accession>A0A1W1VY43</accession>
<sequence>MEDINRFLTIMGAIFAATQGIVEQLKARWPWLGKEEADPIKEEKRRTRVLLVSAVVAALLAGMAAVDVFGLLGINGLLSALKVSHPGLYRLLNMIVVGLLSTFGSPFLHEILDILIEFKQHIRLRNQDAELRLLKISSGDTSQPPKV</sequence>
<evidence type="ECO:0000313" key="2">
    <source>
        <dbReference type="EMBL" id="SMB98275.1"/>
    </source>
</evidence>
<dbReference type="EMBL" id="LT838272">
    <property type="protein sequence ID" value="SMB98275.1"/>
    <property type="molecule type" value="Genomic_DNA"/>
</dbReference>
<keyword evidence="3" id="KW-1185">Reference proteome</keyword>
<keyword evidence="1" id="KW-1133">Transmembrane helix</keyword>